<feature type="domain" description="C2H2-type" evidence="13">
    <location>
        <begin position="977"/>
        <end position="1005"/>
    </location>
</feature>
<keyword evidence="2" id="KW-0479">Metal-binding</keyword>
<dbReference type="InterPro" id="IPR000210">
    <property type="entry name" value="BTB/POZ_dom"/>
</dbReference>
<comment type="subcellular location">
    <subcellularLocation>
        <location evidence="1">Nucleus</location>
    </subcellularLocation>
</comment>
<feature type="domain" description="C2H2-type" evidence="13">
    <location>
        <begin position="807"/>
        <end position="834"/>
    </location>
</feature>
<proteinExistence type="predicted"/>
<keyword evidence="9" id="KW-0539">Nucleus</keyword>
<dbReference type="SUPFAM" id="SSF57667">
    <property type="entry name" value="beta-beta-alpha zinc fingers"/>
    <property type="match status" value="6"/>
</dbReference>
<dbReference type="CDD" id="cd18206">
    <property type="entry name" value="BTB_POZ_ZBTB17_MIZ1"/>
    <property type="match status" value="1"/>
</dbReference>
<protein>
    <recommendedName>
        <fullName evidence="16">Zinc finger and BTB domain-containing protein 17</fullName>
    </recommendedName>
</protein>
<evidence type="ECO:0000313" key="15">
    <source>
        <dbReference type="Proteomes" id="UP001176940"/>
    </source>
</evidence>
<reference evidence="14" key="1">
    <citation type="submission" date="2023-07" db="EMBL/GenBank/DDBJ databases">
        <authorList>
            <person name="Stuckert A."/>
        </authorList>
    </citation>
    <scope>NUCLEOTIDE SEQUENCE</scope>
</reference>
<dbReference type="Gene3D" id="3.30.160.60">
    <property type="entry name" value="Classic Zinc Finger"/>
    <property type="match status" value="11"/>
</dbReference>
<feature type="region of interest" description="Disordered" evidence="11">
    <location>
        <begin position="409"/>
        <end position="462"/>
    </location>
</feature>
<dbReference type="PANTHER" id="PTHR24384:SF189">
    <property type="entry name" value="C2H2-TYPE DOMAIN-CONTAINING PROTEIN-RELATED"/>
    <property type="match status" value="1"/>
</dbReference>
<dbReference type="InterPro" id="IPR013087">
    <property type="entry name" value="Znf_C2H2_type"/>
</dbReference>
<feature type="domain" description="C2H2-type" evidence="13">
    <location>
        <begin position="921"/>
        <end position="948"/>
    </location>
</feature>
<keyword evidence="15" id="KW-1185">Reference proteome</keyword>
<dbReference type="InterPro" id="IPR050752">
    <property type="entry name" value="C2H2-ZF_domain"/>
</dbReference>
<dbReference type="InterPro" id="IPR011333">
    <property type="entry name" value="SKP1/BTB/POZ_sf"/>
</dbReference>
<keyword evidence="6" id="KW-0805">Transcription regulation</keyword>
<dbReference type="PROSITE" id="PS50157">
    <property type="entry name" value="ZINC_FINGER_C2H2_2"/>
    <property type="match status" value="11"/>
</dbReference>
<evidence type="ECO:0000259" key="13">
    <source>
        <dbReference type="PROSITE" id="PS50157"/>
    </source>
</evidence>
<feature type="region of interest" description="Disordered" evidence="11">
    <location>
        <begin position="269"/>
        <end position="288"/>
    </location>
</feature>
<evidence type="ECO:0000256" key="6">
    <source>
        <dbReference type="ARBA" id="ARBA00023015"/>
    </source>
</evidence>
<evidence type="ECO:0000256" key="9">
    <source>
        <dbReference type="ARBA" id="ARBA00023242"/>
    </source>
</evidence>
<feature type="domain" description="C2H2-type" evidence="13">
    <location>
        <begin position="631"/>
        <end position="658"/>
    </location>
</feature>
<feature type="region of interest" description="Disordered" evidence="11">
    <location>
        <begin position="1"/>
        <end position="198"/>
    </location>
</feature>
<feature type="compositionally biased region" description="Polar residues" evidence="11">
    <location>
        <begin position="409"/>
        <end position="423"/>
    </location>
</feature>
<gene>
    <name evidence="14" type="ORF">RIMI_LOCUS6770758</name>
</gene>
<evidence type="ECO:0000256" key="8">
    <source>
        <dbReference type="ARBA" id="ARBA00023163"/>
    </source>
</evidence>
<dbReference type="Gene3D" id="3.30.710.10">
    <property type="entry name" value="Potassium Channel Kv1.1, Chain A"/>
    <property type="match status" value="1"/>
</dbReference>
<feature type="compositionally biased region" description="Gly residues" evidence="11">
    <location>
        <begin position="270"/>
        <end position="283"/>
    </location>
</feature>
<feature type="domain" description="C2H2-type" evidence="13">
    <location>
        <begin position="687"/>
        <end position="714"/>
    </location>
</feature>
<feature type="domain" description="C2H2-type" evidence="13">
    <location>
        <begin position="1086"/>
        <end position="1113"/>
    </location>
</feature>
<dbReference type="InterPro" id="IPR036236">
    <property type="entry name" value="Znf_C2H2_sf"/>
</dbReference>
<feature type="domain" description="C2H2-type" evidence="13">
    <location>
        <begin position="715"/>
        <end position="742"/>
    </location>
</feature>
<dbReference type="PROSITE" id="PS00028">
    <property type="entry name" value="ZINC_FINGER_C2H2_1"/>
    <property type="match status" value="11"/>
</dbReference>
<evidence type="ECO:0000256" key="1">
    <source>
        <dbReference type="ARBA" id="ARBA00004123"/>
    </source>
</evidence>
<keyword evidence="3" id="KW-0677">Repeat</keyword>
<dbReference type="Gene3D" id="2.60.450.20">
    <property type="match status" value="1"/>
</dbReference>
<comment type="caution">
    <text evidence="14">The sequence shown here is derived from an EMBL/GenBank/DDBJ whole genome shotgun (WGS) entry which is preliminary data.</text>
</comment>
<feature type="domain" description="BTB" evidence="12">
    <location>
        <begin position="310"/>
        <end position="372"/>
    </location>
</feature>
<feature type="compositionally biased region" description="Basic and acidic residues" evidence="11">
    <location>
        <begin position="16"/>
        <end position="154"/>
    </location>
</feature>
<evidence type="ECO:0008006" key="16">
    <source>
        <dbReference type="Google" id="ProtNLM"/>
    </source>
</evidence>
<keyword evidence="4 10" id="KW-0863">Zinc-finger</keyword>
<evidence type="ECO:0000256" key="11">
    <source>
        <dbReference type="SAM" id="MobiDB-lite"/>
    </source>
</evidence>
<dbReference type="SMART" id="SM00355">
    <property type="entry name" value="ZnF_C2H2"/>
    <property type="match status" value="12"/>
</dbReference>
<evidence type="ECO:0000256" key="5">
    <source>
        <dbReference type="ARBA" id="ARBA00022833"/>
    </source>
</evidence>
<evidence type="ECO:0000256" key="7">
    <source>
        <dbReference type="ARBA" id="ARBA00023125"/>
    </source>
</evidence>
<evidence type="ECO:0000256" key="4">
    <source>
        <dbReference type="ARBA" id="ARBA00022771"/>
    </source>
</evidence>
<dbReference type="Proteomes" id="UP001176940">
    <property type="component" value="Unassembled WGS sequence"/>
</dbReference>
<keyword evidence="7" id="KW-0238">DNA-binding</keyword>
<name>A0ABN9LBC1_9NEOB</name>
<dbReference type="InterPro" id="IPR047002">
    <property type="entry name" value="Tcp10_C_sf"/>
</dbReference>
<evidence type="ECO:0000313" key="14">
    <source>
        <dbReference type="EMBL" id="CAJ0936537.1"/>
    </source>
</evidence>
<feature type="region of interest" description="Disordered" evidence="11">
    <location>
        <begin position="491"/>
        <end position="609"/>
    </location>
</feature>
<feature type="domain" description="C2H2-type" evidence="13">
    <location>
        <begin position="893"/>
        <end position="920"/>
    </location>
</feature>
<evidence type="ECO:0000259" key="12">
    <source>
        <dbReference type="PROSITE" id="PS50097"/>
    </source>
</evidence>
<evidence type="ECO:0000256" key="10">
    <source>
        <dbReference type="PROSITE-ProRule" id="PRU00042"/>
    </source>
</evidence>
<keyword evidence="8" id="KW-0804">Transcription</keyword>
<dbReference type="PROSITE" id="PS50097">
    <property type="entry name" value="BTB"/>
    <property type="match status" value="1"/>
</dbReference>
<feature type="domain" description="C2H2-type" evidence="13">
    <location>
        <begin position="949"/>
        <end position="976"/>
    </location>
</feature>
<dbReference type="SUPFAM" id="SSF54695">
    <property type="entry name" value="POZ domain"/>
    <property type="match status" value="1"/>
</dbReference>
<sequence length="1159" mass="126640">MAATLPPIISPNYTPQRHDQSECTRGDRSETAPDDGRSETAPDDGHSETAPDDGRSETAPDDGRSETAPDDGRIETAPDDGRSETAPDDGRSETAPDDGRSETAPDDGRSETVPDDGRSETAPDDGRSETAPDDGRSETAPDDGRSETAPDDGRSQIAPMNQSLRWPQPDRQMEAAAETAPRWWPQPARPDGGSSQPAKTVATLLHKSVMHLDVSPFPHSTRSAMIRNDLNEMLYIRHIVRGIREDPDFYLPVPVDSSNQQAVGVRMVQAGGGPDGSGQGGPDGADMDFPQHSHLVLEQLNQQRQLGLLCDCTFVVDGIDFKAHKAVLAACSQYFRMLFVEQKDVVHLDISNAAGLGQVLEFMYTARLNLTRENVEDVLAVAGFLQMQEIVNACTALKSLSITSSQGPHSLGPLTSGQGNGQLTPGRVCRPAVSYSSSSRADITDFSPPAVAGESELETSDSTTAVYPLEEAADPACHEGGDVSKLGLQEERGAEPQPAEEPALSAERVSDPGSRAVKLGDLLSSTSWPPTAQEKTEHVPIDESPSTDEEGPGEQAVGGDPTQKHVCSPRPEVNESLCAPILGPDHETEDCTNENTEKSAEDDLGSLRQLRSGATNYADRTESRPYSSTTHVCEYCSKEFTHTGNYTRHIRIHTGEKPYRCHECDKAFSDPAACKAHEKTHSPLKPHGCDDCGKSYRLVSLLNLHKKRHTGEPNYYCKVCGKLFTTSGNLKRHQLVHSGEKPYLCEYCNRPFSDPTSKMRHLETHDTNKEHKCPHCDKKFNQVGQPCHGQLGNLKAHLKVHIADGPLKCRECGKQFTTSGNLKRHLRIHSGEKPYICIHCKRKFADPGGRCSGTSGPTLGHVITDRGPQRQADPVLAALMHRSAGCLTGEKPCLCMICGKAFTQASSLIAHVRQHTGEKPYVCERCGKRFVQSSQLANHIRHHDNIRPHKCKVCNKAFVNVGDLTKHVIIHTGEKPYLCDKCGRGFNRVDNLRSHVKTVHKGRAGMKMLHREEGELDEEEVNIVTVAPEEMVTLAAEDIANTGVTELTVVPISASVTADETEALKAEITKAVKQVQEADPNTQILYACDSCGDKFLDANSLAEHVRMHTAQALVMFQSDTDIYQQYNAQTTWHAEQVVQSSELLFRQQDGPDVQPQPMD</sequence>
<accession>A0ABN9LBC1</accession>
<dbReference type="Pfam" id="PF00651">
    <property type="entry name" value="BTB"/>
    <property type="match status" value="1"/>
</dbReference>
<dbReference type="EMBL" id="CAUEEQ010012414">
    <property type="protein sequence ID" value="CAJ0936537.1"/>
    <property type="molecule type" value="Genomic_DNA"/>
</dbReference>
<feature type="domain" description="C2H2-type" evidence="13">
    <location>
        <begin position="659"/>
        <end position="686"/>
    </location>
</feature>
<dbReference type="PANTHER" id="PTHR24384">
    <property type="entry name" value="FINGER PUTATIVE TRANSCRIPTION FACTOR FAMILY-RELATED"/>
    <property type="match status" value="1"/>
</dbReference>
<dbReference type="SMART" id="SM00225">
    <property type="entry name" value="BTB"/>
    <property type="match status" value="1"/>
</dbReference>
<organism evidence="14 15">
    <name type="scientific">Ranitomeya imitator</name>
    <name type="common">mimic poison frog</name>
    <dbReference type="NCBI Taxonomy" id="111125"/>
    <lineage>
        <taxon>Eukaryota</taxon>
        <taxon>Metazoa</taxon>
        <taxon>Chordata</taxon>
        <taxon>Craniata</taxon>
        <taxon>Vertebrata</taxon>
        <taxon>Euteleostomi</taxon>
        <taxon>Amphibia</taxon>
        <taxon>Batrachia</taxon>
        <taxon>Anura</taxon>
        <taxon>Neobatrachia</taxon>
        <taxon>Hyloidea</taxon>
        <taxon>Dendrobatidae</taxon>
        <taxon>Dendrobatinae</taxon>
        <taxon>Ranitomeya</taxon>
    </lineage>
</organism>
<evidence type="ECO:0000256" key="2">
    <source>
        <dbReference type="ARBA" id="ARBA00022723"/>
    </source>
</evidence>
<dbReference type="Pfam" id="PF00096">
    <property type="entry name" value="zf-C2H2"/>
    <property type="match status" value="8"/>
</dbReference>
<keyword evidence="5" id="KW-0862">Zinc</keyword>
<evidence type="ECO:0000256" key="3">
    <source>
        <dbReference type="ARBA" id="ARBA00022737"/>
    </source>
</evidence>
<feature type="domain" description="C2H2-type" evidence="13">
    <location>
        <begin position="743"/>
        <end position="770"/>
    </location>
</feature>